<gene>
    <name evidence="1" type="ORF">HMPREF9441_04021</name>
</gene>
<dbReference type="EMBL" id="AFFY01000170">
    <property type="protein sequence ID" value="EHG98143.1"/>
    <property type="molecule type" value="Genomic_DNA"/>
</dbReference>
<comment type="caution">
    <text evidence="1">The sequence shown here is derived from an EMBL/GenBank/DDBJ whole genome shotgun (WGS) entry which is preliminary data.</text>
</comment>
<evidence type="ECO:0000313" key="2">
    <source>
        <dbReference type="Proteomes" id="UP000003598"/>
    </source>
</evidence>
<feature type="non-terminal residue" evidence="1">
    <location>
        <position position="50"/>
    </location>
</feature>
<reference evidence="1 2" key="1">
    <citation type="submission" date="2011-03" db="EMBL/GenBank/DDBJ databases">
        <authorList>
            <person name="Weinstock G."/>
            <person name="Sodergren E."/>
            <person name="Clifton S."/>
            <person name="Fulton L."/>
            <person name="Fulton B."/>
            <person name="Courtney L."/>
            <person name="Fronick C."/>
            <person name="Harrison M."/>
            <person name="Strong C."/>
            <person name="Farmer C."/>
            <person name="Delahaunty K."/>
            <person name="Markovic C."/>
            <person name="Hall O."/>
            <person name="Minx P."/>
            <person name="Tomlinson C."/>
            <person name="Mitreva M."/>
            <person name="Hou S."/>
            <person name="Chen J."/>
            <person name="Wollam A."/>
            <person name="Pepin K.H."/>
            <person name="Johnson M."/>
            <person name="Bhonagiri V."/>
            <person name="Zhang X."/>
            <person name="Suruliraj S."/>
            <person name="Warren W."/>
            <person name="Chinwalla A."/>
            <person name="Mardis E.R."/>
            <person name="Wilson R.K."/>
        </authorList>
    </citation>
    <scope>NUCLEOTIDE SEQUENCE [LARGE SCALE GENOMIC DNA]</scope>
    <source>
        <strain evidence="1 2">YIT 11840</strain>
    </source>
</reference>
<proteinExistence type="predicted"/>
<sequence>KEYADWSTRSKSTLTIDTEGNVKKAAEGLSKNYITEYSYGIAESMNLIVP</sequence>
<dbReference type="Proteomes" id="UP000003598">
    <property type="component" value="Unassembled WGS sequence"/>
</dbReference>
<feature type="non-terminal residue" evidence="1">
    <location>
        <position position="1"/>
    </location>
</feature>
<name>G5SX91_9BACT</name>
<dbReference type="AlphaFoldDB" id="G5SX91"/>
<protein>
    <submittedName>
        <fullName evidence="1">Uncharacterized protein</fullName>
    </submittedName>
</protein>
<evidence type="ECO:0000313" key="1">
    <source>
        <dbReference type="EMBL" id="EHG98143.1"/>
    </source>
</evidence>
<dbReference type="HOGENOM" id="CLU_3337140_0_0_10"/>
<organism evidence="1 2">
    <name type="scientific">Paraprevotella clara YIT 11840</name>
    <dbReference type="NCBI Taxonomy" id="762968"/>
    <lineage>
        <taxon>Bacteria</taxon>
        <taxon>Pseudomonadati</taxon>
        <taxon>Bacteroidota</taxon>
        <taxon>Bacteroidia</taxon>
        <taxon>Bacteroidales</taxon>
        <taxon>Prevotellaceae</taxon>
        <taxon>Paraprevotella</taxon>
    </lineage>
</organism>
<keyword evidence="2" id="KW-1185">Reference proteome</keyword>
<accession>G5SX91</accession>